<protein>
    <recommendedName>
        <fullName evidence="4">Fructose-1,6-bisphosphatase class 3</fullName>
        <shortName evidence="4">FBPase class 3</shortName>
        <ecNumber evidence="4">3.1.3.11</ecNumber>
    </recommendedName>
    <alternativeName>
        <fullName evidence="4">D-fructose-1,6-bisphosphate 1-phosphohydrolase class 3</fullName>
    </alternativeName>
</protein>
<dbReference type="HAMAP" id="MF_01854">
    <property type="entry name" value="FBPase_class3"/>
    <property type="match status" value="1"/>
</dbReference>
<dbReference type="GO" id="GO:0006094">
    <property type="term" value="P:gluconeogenesis"/>
    <property type="evidence" value="ECO:0007669"/>
    <property type="project" value="UniProtKB-UniRule"/>
</dbReference>
<keyword evidence="2 4" id="KW-0464">Manganese</keyword>
<dbReference type="RefSeq" id="WP_249281858.1">
    <property type="nucleotide sequence ID" value="NZ_JACRST010000001.1"/>
</dbReference>
<dbReference type="GO" id="GO:0042132">
    <property type="term" value="F:fructose 1,6-bisphosphate 1-phosphatase activity"/>
    <property type="evidence" value="ECO:0007669"/>
    <property type="project" value="UniProtKB-UniRule"/>
</dbReference>
<evidence type="ECO:0000256" key="4">
    <source>
        <dbReference type="HAMAP-Rule" id="MF_01854"/>
    </source>
</evidence>
<organism evidence="5 6">
    <name type="scientific">Ligaoa zhengdingensis</name>
    <dbReference type="NCBI Taxonomy" id="2763658"/>
    <lineage>
        <taxon>Bacteria</taxon>
        <taxon>Bacillati</taxon>
        <taxon>Bacillota</taxon>
        <taxon>Clostridia</taxon>
        <taxon>Eubacteriales</taxon>
        <taxon>Oscillospiraceae</taxon>
        <taxon>Ligaoa</taxon>
    </lineage>
</organism>
<comment type="pathway">
    <text evidence="4">Carbohydrate biosynthesis; gluconeogenesis.</text>
</comment>
<keyword evidence="3 4" id="KW-0119">Carbohydrate metabolism</keyword>
<dbReference type="Pfam" id="PF06874">
    <property type="entry name" value="FBPase_2"/>
    <property type="match status" value="1"/>
</dbReference>
<evidence type="ECO:0000256" key="3">
    <source>
        <dbReference type="ARBA" id="ARBA00023277"/>
    </source>
</evidence>
<proteinExistence type="inferred from homology"/>
<sequence length="666" mass="76660">MQYSQPEIMENLRYLKALSVQYPNVQAACTEIINLQAILNLPKGTEHFMSDLHGEYEAFNHILSNASGVIREKVDILFSKTLPAQERAVLATLIYYPEEKLKELKESTGDLEEWYRITLNRLIEVCRLVGSKYTRSKVRKALPCDFEYIIDELLHTNYDELNKETYYENIISTIIDIERADEFILALSNTIKRLVVDRLHIVGDIFDRGPRADIVMDSLMEHHCVDIQWGNHDILWMGAAAGSRTCIANVLNNSITYHNLEVVEIGYGINLRPLALFAAETYGTKDVSCFLPKLLESRYYNPKDVRLVACMHKAIAVILFKLEGQIILRNPSFQMEDRLLLDKIDYQRRTVRIGDRDYPLKDCDFATVDPQNPYQLTDEETLLMEQLKFSFLHSEKLQRHVQFLYSKGGMYKCCNHNLLFHGCIPLDRDGSFQQFDCEGKRLSGRAFLDYTEQLARQGYNAPPHSRERLRGKDFLWFLWCGRNSPLFGRDKITTFERLLVDDPSLWAEEKNPYYHFTAEEETCVRILREFGLDHPHAHIINGHVPVRSKDGETPVKANGRLIVIDGGFCRAYQPVTGIAGYTLVYNSHGIRIISHAPFDGARDAIRNNRDILSTSVIFETMENRIKVGEADEGQGIQENIQGLRMLLEAYRCGIIKETAKKSPGRR</sequence>
<dbReference type="Proteomes" id="UP000653127">
    <property type="component" value="Unassembled WGS sequence"/>
</dbReference>
<dbReference type="EMBL" id="JACRST010000001">
    <property type="protein sequence ID" value="MBC8545716.1"/>
    <property type="molecule type" value="Genomic_DNA"/>
</dbReference>
<dbReference type="InterPro" id="IPR029052">
    <property type="entry name" value="Metallo-depent_PP-like"/>
</dbReference>
<comment type="catalytic activity">
    <reaction evidence="4">
        <text>beta-D-fructose 1,6-bisphosphate + H2O = beta-D-fructose 6-phosphate + phosphate</text>
        <dbReference type="Rhea" id="RHEA:11064"/>
        <dbReference type="ChEBI" id="CHEBI:15377"/>
        <dbReference type="ChEBI" id="CHEBI:32966"/>
        <dbReference type="ChEBI" id="CHEBI:43474"/>
        <dbReference type="ChEBI" id="CHEBI:57634"/>
        <dbReference type="EC" id="3.1.3.11"/>
    </reaction>
</comment>
<evidence type="ECO:0000256" key="2">
    <source>
        <dbReference type="ARBA" id="ARBA00023211"/>
    </source>
</evidence>
<reference evidence="5" key="1">
    <citation type="submission" date="2020-08" db="EMBL/GenBank/DDBJ databases">
        <title>Genome public.</title>
        <authorList>
            <person name="Liu C."/>
            <person name="Sun Q."/>
        </authorList>
    </citation>
    <scope>NUCLEOTIDE SEQUENCE</scope>
    <source>
        <strain evidence="5">NSJ-31</strain>
    </source>
</reference>
<gene>
    <name evidence="4" type="primary">fbp</name>
    <name evidence="5" type="ORF">H8711_02025</name>
</gene>
<dbReference type="Gene3D" id="3.60.21.10">
    <property type="match status" value="1"/>
</dbReference>
<comment type="cofactor">
    <cofactor evidence="4">
        <name>Mn(2+)</name>
        <dbReference type="ChEBI" id="CHEBI:29035"/>
    </cofactor>
</comment>
<keyword evidence="6" id="KW-1185">Reference proteome</keyword>
<name>A0A926DVY2_9FIRM</name>
<dbReference type="InterPro" id="IPR009164">
    <property type="entry name" value="FBPtase_class3"/>
</dbReference>
<comment type="caution">
    <text evidence="5">The sequence shown here is derived from an EMBL/GenBank/DDBJ whole genome shotgun (WGS) entry which is preliminary data.</text>
</comment>
<evidence type="ECO:0000313" key="5">
    <source>
        <dbReference type="EMBL" id="MBC8545716.1"/>
    </source>
</evidence>
<keyword evidence="1 4" id="KW-0378">Hydrolase</keyword>
<evidence type="ECO:0000256" key="1">
    <source>
        <dbReference type="ARBA" id="ARBA00022801"/>
    </source>
</evidence>
<dbReference type="AlphaFoldDB" id="A0A926DVY2"/>
<dbReference type="SUPFAM" id="SSF56300">
    <property type="entry name" value="Metallo-dependent phosphatases"/>
    <property type="match status" value="1"/>
</dbReference>
<comment type="similarity">
    <text evidence="4">Belongs to the FBPase class 3 family.</text>
</comment>
<dbReference type="EC" id="3.1.3.11" evidence="4"/>
<evidence type="ECO:0000313" key="6">
    <source>
        <dbReference type="Proteomes" id="UP000653127"/>
    </source>
</evidence>
<accession>A0A926DVY2</accession>
<dbReference type="PIRSF" id="PIRSF000906">
    <property type="entry name" value="FBPtase_Bacill"/>
    <property type="match status" value="1"/>
</dbReference>